<evidence type="ECO:0000313" key="2">
    <source>
        <dbReference type="EMBL" id="SFG93376.1"/>
    </source>
</evidence>
<feature type="transmembrane region" description="Helical" evidence="1">
    <location>
        <begin position="89"/>
        <end position="110"/>
    </location>
</feature>
<gene>
    <name evidence="2" type="ORF">SAMN05216175_12022</name>
</gene>
<feature type="transmembrane region" description="Helical" evidence="1">
    <location>
        <begin position="309"/>
        <end position="330"/>
    </location>
</feature>
<name>A0A1I2VZY9_9GAMM</name>
<dbReference type="AlphaFoldDB" id="A0A1I2VZY9"/>
<sequence length="405" mass="43891">MAIMMFEKYPASRWETLLSNGFRLLFLCVGAAGVILMGLWLAILKGFWYGSSIAVPLAQWHGHEMLFGLVGAAIGGFLLAAVSKWTNRLPVSGMPLAILVMCWILGRLAMLSSAQLPYGIVAAVDLLYGVLLVFIIGREIMAGGNKRNFKIVVMLGLFSVFNLLFHLGHRYGVEYSEMALRGVIMQISLMIALIGGRITPSFTRNYLVQKEPDSDKPLPMLFNRFDMFVSASLIVAAISWVLVPVNVITGGLLCLAGVAQWARISRWQGQRILAEPLLWVLHLGFVWLGAGLVLLGLSAFSLVNASAGLHAIGVGAMAGMILGVASRAALGHTQRALVAGKMMSIAFVLISITALLRVAAVLVDGVAYEHFILSAGVIWLVAFVLFCIRYVPILISPAPSWKNPR</sequence>
<feature type="transmembrane region" description="Helical" evidence="1">
    <location>
        <begin position="372"/>
        <end position="395"/>
    </location>
</feature>
<dbReference type="Pfam" id="PF05940">
    <property type="entry name" value="NnrS"/>
    <property type="match status" value="1"/>
</dbReference>
<accession>A0A1I2VZY9</accession>
<feature type="transmembrane region" description="Helical" evidence="1">
    <location>
        <begin position="21"/>
        <end position="43"/>
    </location>
</feature>
<dbReference type="STRING" id="1045558.SAMN05216175_12022"/>
<protein>
    <submittedName>
        <fullName evidence="2">Uncharacterized protein involved in response to NO</fullName>
    </submittedName>
</protein>
<feature type="transmembrane region" description="Helical" evidence="1">
    <location>
        <begin position="63"/>
        <end position="82"/>
    </location>
</feature>
<keyword evidence="1" id="KW-0472">Membrane</keyword>
<dbReference type="OrthoDB" id="9770040at2"/>
<feature type="transmembrane region" description="Helical" evidence="1">
    <location>
        <begin position="179"/>
        <end position="200"/>
    </location>
</feature>
<feature type="transmembrane region" description="Helical" evidence="1">
    <location>
        <begin position="342"/>
        <end position="360"/>
    </location>
</feature>
<organism evidence="2 3">
    <name type="scientific">Neptunomonas qingdaonensis</name>
    <dbReference type="NCBI Taxonomy" id="1045558"/>
    <lineage>
        <taxon>Bacteria</taxon>
        <taxon>Pseudomonadati</taxon>
        <taxon>Pseudomonadota</taxon>
        <taxon>Gammaproteobacteria</taxon>
        <taxon>Oceanospirillales</taxon>
        <taxon>Oceanospirillaceae</taxon>
        <taxon>Neptunomonas</taxon>
    </lineage>
</organism>
<keyword evidence="1" id="KW-0812">Transmembrane</keyword>
<dbReference type="RefSeq" id="WP_090730620.1">
    <property type="nucleotide sequence ID" value="NZ_FOOU01000020.1"/>
</dbReference>
<dbReference type="InterPro" id="IPR010266">
    <property type="entry name" value="NnrS"/>
</dbReference>
<keyword evidence="1" id="KW-1133">Transmembrane helix</keyword>
<dbReference type="EMBL" id="FOOU01000020">
    <property type="protein sequence ID" value="SFG93376.1"/>
    <property type="molecule type" value="Genomic_DNA"/>
</dbReference>
<dbReference type="Proteomes" id="UP000198623">
    <property type="component" value="Unassembled WGS sequence"/>
</dbReference>
<proteinExistence type="predicted"/>
<feature type="transmembrane region" description="Helical" evidence="1">
    <location>
        <begin position="221"/>
        <end position="241"/>
    </location>
</feature>
<feature type="transmembrane region" description="Helical" evidence="1">
    <location>
        <begin position="116"/>
        <end position="137"/>
    </location>
</feature>
<evidence type="ECO:0000313" key="3">
    <source>
        <dbReference type="Proteomes" id="UP000198623"/>
    </source>
</evidence>
<keyword evidence="3" id="KW-1185">Reference proteome</keyword>
<reference evidence="3" key="1">
    <citation type="submission" date="2016-10" db="EMBL/GenBank/DDBJ databases">
        <authorList>
            <person name="Varghese N."/>
            <person name="Submissions S."/>
        </authorList>
    </citation>
    <scope>NUCLEOTIDE SEQUENCE [LARGE SCALE GENOMIC DNA]</scope>
    <source>
        <strain evidence="3">CGMCC 1.10971</strain>
    </source>
</reference>
<feature type="transmembrane region" description="Helical" evidence="1">
    <location>
        <begin position="149"/>
        <end position="167"/>
    </location>
</feature>
<evidence type="ECO:0000256" key="1">
    <source>
        <dbReference type="SAM" id="Phobius"/>
    </source>
</evidence>
<feature type="transmembrane region" description="Helical" evidence="1">
    <location>
        <begin position="247"/>
        <end position="265"/>
    </location>
</feature>
<feature type="transmembrane region" description="Helical" evidence="1">
    <location>
        <begin position="277"/>
        <end position="303"/>
    </location>
</feature>